<dbReference type="EMBL" id="LSFN01000004">
    <property type="protein sequence ID" value="OAB77507.1"/>
    <property type="molecule type" value="Genomic_DNA"/>
</dbReference>
<dbReference type="GO" id="GO:0005737">
    <property type="term" value="C:cytoplasm"/>
    <property type="evidence" value="ECO:0007669"/>
    <property type="project" value="UniProtKB-SubCell"/>
</dbReference>
<evidence type="ECO:0000256" key="13">
    <source>
        <dbReference type="PIRSR" id="PIRSR000495-1"/>
    </source>
</evidence>
<keyword evidence="4 12" id="KW-0963">Cytoplasm</keyword>
<dbReference type="PANTHER" id="PTHR42701">
    <property type="entry name" value="IMIDAZOLE GLYCEROL PHOSPHATE SYNTHASE SUBUNIT HISH"/>
    <property type="match status" value="1"/>
</dbReference>
<dbReference type="OrthoDB" id="9807137at2"/>
<evidence type="ECO:0000256" key="10">
    <source>
        <dbReference type="ARBA" id="ARBA00047838"/>
    </source>
</evidence>
<proteinExistence type="inferred from homology"/>
<keyword evidence="9 12" id="KW-0456">Lyase</keyword>
<dbReference type="SUPFAM" id="SSF52317">
    <property type="entry name" value="Class I glutamine amidotransferase-like"/>
    <property type="match status" value="1"/>
</dbReference>
<evidence type="ECO:0000313" key="15">
    <source>
        <dbReference type="EMBL" id="OAB77507.1"/>
    </source>
</evidence>
<keyword evidence="6 12" id="KW-0378">Hydrolase</keyword>
<dbReference type="STRING" id="1763538.LPB68_11230"/>
<dbReference type="PANTHER" id="PTHR42701:SF1">
    <property type="entry name" value="IMIDAZOLE GLYCEROL PHOSPHATE SYNTHASE SUBUNIT HISH"/>
    <property type="match status" value="1"/>
</dbReference>
<name>A0A167GES9_9BACL</name>
<evidence type="ECO:0000256" key="6">
    <source>
        <dbReference type="ARBA" id="ARBA00022801"/>
    </source>
</evidence>
<sequence length="210" mass="22824">MAIAIVDYGMGNLHSVSKAVERLGYEALISGDESEILAADGVILPGVGAFGDAMEHLRDSSLDETVRKVAAAKQPLLGICLGMQLLFSGSEEHGEHEGLGILPGTVVRFERGDYKVPHMGWNKLQYNNNEHPLLAGLVEGYVYFVHSYHVLPEVKSDLLATTDYGQPVTAIVGRNSVFGMQFHPEKSGELGMNLLRNFLKLTGDSDKVNN</sequence>
<dbReference type="CDD" id="cd01748">
    <property type="entry name" value="GATase1_IGP_Synthase"/>
    <property type="match status" value="1"/>
</dbReference>
<dbReference type="Proteomes" id="UP000077134">
    <property type="component" value="Unassembled WGS sequence"/>
</dbReference>
<dbReference type="RefSeq" id="WP_068654810.1">
    <property type="nucleotide sequence ID" value="NZ_CP017770.1"/>
</dbReference>
<evidence type="ECO:0000256" key="5">
    <source>
        <dbReference type="ARBA" id="ARBA00022605"/>
    </source>
</evidence>
<comment type="subcellular location">
    <subcellularLocation>
        <location evidence="1 12">Cytoplasm</location>
    </subcellularLocation>
</comment>
<dbReference type="EC" id="4.3.2.10" evidence="12"/>
<dbReference type="PROSITE" id="PS51274">
    <property type="entry name" value="GATASE_COBBQ"/>
    <property type="match status" value="1"/>
</dbReference>
<evidence type="ECO:0000256" key="9">
    <source>
        <dbReference type="ARBA" id="ARBA00023239"/>
    </source>
</evidence>
<dbReference type="UniPathway" id="UPA00031">
    <property type="reaction ID" value="UER00010"/>
</dbReference>
<gene>
    <name evidence="12 15" type="primary">hisH</name>
    <name evidence="15" type="ORF">PNBC_02225</name>
</gene>
<dbReference type="Pfam" id="PF00117">
    <property type="entry name" value="GATase"/>
    <property type="match status" value="1"/>
</dbReference>
<comment type="caution">
    <text evidence="15">The sequence shown here is derived from an EMBL/GenBank/DDBJ whole genome shotgun (WGS) entry which is preliminary data.</text>
</comment>
<dbReference type="InterPro" id="IPR029062">
    <property type="entry name" value="Class_I_gatase-like"/>
</dbReference>
<comment type="function">
    <text evidence="12">IGPS catalyzes the conversion of PRFAR and glutamine to IGP, AICAR and glutamate. The HisH subunit catalyzes the hydrolysis of glutamine to glutamate and ammonia as part of the synthesis of IGP and AICAR. The resulting ammonia molecule is channeled to the active site of HisF.</text>
</comment>
<dbReference type="EC" id="3.5.1.2" evidence="12"/>
<evidence type="ECO:0000313" key="16">
    <source>
        <dbReference type="Proteomes" id="UP000077134"/>
    </source>
</evidence>
<evidence type="ECO:0000259" key="14">
    <source>
        <dbReference type="Pfam" id="PF00117"/>
    </source>
</evidence>
<evidence type="ECO:0000256" key="8">
    <source>
        <dbReference type="ARBA" id="ARBA00023102"/>
    </source>
</evidence>
<evidence type="ECO:0000256" key="1">
    <source>
        <dbReference type="ARBA" id="ARBA00004496"/>
    </source>
</evidence>
<keyword evidence="5 12" id="KW-0028">Amino-acid biosynthesis</keyword>
<reference evidence="15 16" key="1">
    <citation type="submission" date="2016-02" db="EMBL/GenBank/DDBJ databases">
        <title>Paenibacillus sp. LPB0068, isolated from Crassostrea gigas.</title>
        <authorList>
            <person name="Shin S.-K."/>
            <person name="Yi H."/>
        </authorList>
    </citation>
    <scope>NUCLEOTIDE SEQUENCE [LARGE SCALE GENOMIC DNA]</scope>
    <source>
        <strain evidence="15 16">LPB0068</strain>
    </source>
</reference>
<comment type="subunit">
    <text evidence="3 12">Heterodimer of HisH and HisF.</text>
</comment>
<keyword evidence="16" id="KW-1185">Reference proteome</keyword>
<evidence type="ECO:0000256" key="7">
    <source>
        <dbReference type="ARBA" id="ARBA00022962"/>
    </source>
</evidence>
<dbReference type="InterPro" id="IPR010139">
    <property type="entry name" value="Imidazole-glycPsynth_HisH"/>
</dbReference>
<comment type="catalytic activity">
    <reaction evidence="11 12">
        <text>L-glutamine + H2O = L-glutamate + NH4(+)</text>
        <dbReference type="Rhea" id="RHEA:15889"/>
        <dbReference type="ChEBI" id="CHEBI:15377"/>
        <dbReference type="ChEBI" id="CHEBI:28938"/>
        <dbReference type="ChEBI" id="CHEBI:29985"/>
        <dbReference type="ChEBI" id="CHEBI:58359"/>
        <dbReference type="EC" id="3.5.1.2"/>
    </reaction>
</comment>
<dbReference type="GO" id="GO:0000107">
    <property type="term" value="F:imidazoleglycerol-phosphate synthase activity"/>
    <property type="evidence" value="ECO:0007669"/>
    <property type="project" value="UniProtKB-UniRule"/>
</dbReference>
<feature type="active site" evidence="12 13">
    <location>
        <position position="185"/>
    </location>
</feature>
<dbReference type="NCBIfam" id="TIGR01855">
    <property type="entry name" value="IMP_synth_hisH"/>
    <property type="match status" value="1"/>
</dbReference>
<accession>A0A167GES9</accession>
<feature type="active site" evidence="12 13">
    <location>
        <position position="183"/>
    </location>
</feature>
<comment type="catalytic activity">
    <reaction evidence="10 12">
        <text>5-[(5-phospho-1-deoxy-D-ribulos-1-ylimino)methylamino]-1-(5-phospho-beta-D-ribosyl)imidazole-4-carboxamide + L-glutamine = D-erythro-1-(imidazol-4-yl)glycerol 3-phosphate + 5-amino-1-(5-phospho-beta-D-ribosyl)imidazole-4-carboxamide + L-glutamate + H(+)</text>
        <dbReference type="Rhea" id="RHEA:24793"/>
        <dbReference type="ChEBI" id="CHEBI:15378"/>
        <dbReference type="ChEBI" id="CHEBI:29985"/>
        <dbReference type="ChEBI" id="CHEBI:58278"/>
        <dbReference type="ChEBI" id="CHEBI:58359"/>
        <dbReference type="ChEBI" id="CHEBI:58475"/>
        <dbReference type="ChEBI" id="CHEBI:58525"/>
        <dbReference type="EC" id="4.3.2.10"/>
    </reaction>
</comment>
<evidence type="ECO:0000256" key="12">
    <source>
        <dbReference type="HAMAP-Rule" id="MF_00278"/>
    </source>
</evidence>
<dbReference type="PROSITE" id="PS51273">
    <property type="entry name" value="GATASE_TYPE_1"/>
    <property type="match status" value="1"/>
</dbReference>
<evidence type="ECO:0000256" key="4">
    <source>
        <dbReference type="ARBA" id="ARBA00022490"/>
    </source>
</evidence>
<dbReference type="FunFam" id="3.40.50.880:FF:000009">
    <property type="entry name" value="Imidazole glycerol phosphate synthase subunit HisH"/>
    <property type="match status" value="1"/>
</dbReference>
<dbReference type="KEGG" id="pcx:LPB68_11230"/>
<evidence type="ECO:0000256" key="2">
    <source>
        <dbReference type="ARBA" id="ARBA00005091"/>
    </source>
</evidence>
<protein>
    <recommendedName>
        <fullName evidence="12">Imidazole glycerol phosphate synthase subunit HisH</fullName>
        <ecNumber evidence="12">4.3.2.10</ecNumber>
    </recommendedName>
    <alternativeName>
        <fullName evidence="12">IGP synthase glutaminase subunit</fullName>
        <ecNumber evidence="12">3.5.1.2</ecNumber>
    </alternativeName>
    <alternativeName>
        <fullName evidence="12">IGP synthase subunit HisH</fullName>
    </alternativeName>
    <alternativeName>
        <fullName evidence="12">ImGP synthase subunit HisH</fullName>
        <shortName evidence="12">IGPS subunit HisH</shortName>
    </alternativeName>
</protein>
<keyword evidence="7 12" id="KW-0315">Glutamine amidotransferase</keyword>
<dbReference type="HAMAP" id="MF_00278">
    <property type="entry name" value="HisH"/>
    <property type="match status" value="1"/>
</dbReference>
<organism evidence="15 16">
    <name type="scientific">Paenibacillus crassostreae</name>
    <dbReference type="NCBI Taxonomy" id="1763538"/>
    <lineage>
        <taxon>Bacteria</taxon>
        <taxon>Bacillati</taxon>
        <taxon>Bacillota</taxon>
        <taxon>Bacilli</taxon>
        <taxon>Bacillales</taxon>
        <taxon>Paenibacillaceae</taxon>
        <taxon>Paenibacillus</taxon>
    </lineage>
</organism>
<dbReference type="PIRSF" id="PIRSF000495">
    <property type="entry name" value="Amidotransf_hisH"/>
    <property type="match status" value="1"/>
</dbReference>
<feature type="active site" description="Nucleophile" evidence="12 13">
    <location>
        <position position="80"/>
    </location>
</feature>
<dbReference type="InterPro" id="IPR017926">
    <property type="entry name" value="GATASE"/>
</dbReference>
<dbReference type="AlphaFoldDB" id="A0A167GES9"/>
<dbReference type="GO" id="GO:0016829">
    <property type="term" value="F:lyase activity"/>
    <property type="evidence" value="ECO:0007669"/>
    <property type="project" value="UniProtKB-KW"/>
</dbReference>
<dbReference type="GO" id="GO:0000105">
    <property type="term" value="P:L-histidine biosynthetic process"/>
    <property type="evidence" value="ECO:0007669"/>
    <property type="project" value="UniProtKB-UniRule"/>
</dbReference>
<dbReference type="Gene3D" id="3.40.50.880">
    <property type="match status" value="1"/>
</dbReference>
<comment type="pathway">
    <text evidence="2 12">Amino-acid biosynthesis; L-histidine biosynthesis; L-histidine from 5-phospho-alpha-D-ribose 1-diphosphate: step 5/9.</text>
</comment>
<evidence type="ECO:0000256" key="3">
    <source>
        <dbReference type="ARBA" id="ARBA00011152"/>
    </source>
</evidence>
<keyword evidence="8 12" id="KW-0368">Histidine biosynthesis</keyword>
<evidence type="ECO:0000256" key="11">
    <source>
        <dbReference type="ARBA" id="ARBA00049534"/>
    </source>
</evidence>
<feature type="domain" description="Glutamine amidotransferase" evidence="14">
    <location>
        <begin position="5"/>
        <end position="199"/>
    </location>
</feature>
<dbReference type="GO" id="GO:0004359">
    <property type="term" value="F:glutaminase activity"/>
    <property type="evidence" value="ECO:0007669"/>
    <property type="project" value="UniProtKB-EC"/>
</dbReference>